<evidence type="ECO:0000256" key="5">
    <source>
        <dbReference type="ARBA" id="ARBA00023049"/>
    </source>
</evidence>
<evidence type="ECO:0000256" key="3">
    <source>
        <dbReference type="ARBA" id="ARBA00022801"/>
    </source>
</evidence>
<feature type="transmembrane region" description="Helical" evidence="7">
    <location>
        <begin position="280"/>
        <end position="302"/>
    </location>
</feature>
<accession>A0ABS2WT44</accession>
<gene>
    <name evidence="10" type="ORF">JWV37_06100</name>
</gene>
<proteinExistence type="inferred from homology"/>
<keyword evidence="7" id="KW-1133">Transmembrane helix</keyword>
<keyword evidence="1 6" id="KW-0645">Protease</keyword>
<dbReference type="Pfam" id="PF01435">
    <property type="entry name" value="Peptidase_M48"/>
    <property type="match status" value="1"/>
</dbReference>
<reference evidence="10 11" key="3">
    <citation type="submission" date="2021-02" db="EMBL/GenBank/DDBJ databases">
        <authorList>
            <person name="Merkel A.Y."/>
        </authorList>
    </citation>
    <scope>NUCLEOTIDE SEQUENCE [LARGE SCALE GENOMIC DNA]</scope>
    <source>
        <strain evidence="10 11">T05b</strain>
    </source>
</reference>
<name>A0ABS2WT44_9BACT</name>
<dbReference type="InterPro" id="IPR032456">
    <property type="entry name" value="Peptidase_M48_N"/>
</dbReference>
<evidence type="ECO:0000256" key="6">
    <source>
        <dbReference type="RuleBase" id="RU003983"/>
    </source>
</evidence>
<protein>
    <submittedName>
        <fullName evidence="10">M48 family metallopeptidase</fullName>
    </submittedName>
</protein>
<evidence type="ECO:0000256" key="7">
    <source>
        <dbReference type="SAM" id="Phobius"/>
    </source>
</evidence>
<feature type="transmembrane region" description="Helical" evidence="7">
    <location>
        <begin position="164"/>
        <end position="183"/>
    </location>
</feature>
<dbReference type="InterPro" id="IPR001915">
    <property type="entry name" value="Peptidase_M48"/>
</dbReference>
<organism evidence="10 11">
    <name type="scientific">Sulfurospirillum tamanense</name>
    <dbReference type="NCBI Taxonomy" id="2813362"/>
    <lineage>
        <taxon>Bacteria</taxon>
        <taxon>Pseudomonadati</taxon>
        <taxon>Campylobacterota</taxon>
        <taxon>Epsilonproteobacteria</taxon>
        <taxon>Campylobacterales</taxon>
        <taxon>Sulfurospirillaceae</taxon>
        <taxon>Sulfurospirillum</taxon>
    </lineage>
</organism>
<dbReference type="EMBL" id="JAFHKK010000010">
    <property type="protein sequence ID" value="MBN2964344.1"/>
    <property type="molecule type" value="Genomic_DNA"/>
</dbReference>
<dbReference type="Proteomes" id="UP000703590">
    <property type="component" value="Unassembled WGS sequence"/>
</dbReference>
<dbReference type="Pfam" id="PF16491">
    <property type="entry name" value="Peptidase_M48_N"/>
    <property type="match status" value="1"/>
</dbReference>
<feature type="transmembrane region" description="Helical" evidence="7">
    <location>
        <begin position="137"/>
        <end position="158"/>
    </location>
</feature>
<evidence type="ECO:0000256" key="4">
    <source>
        <dbReference type="ARBA" id="ARBA00022833"/>
    </source>
</evidence>
<sequence length="396" mass="44045">MLSILGTLYFVYVLIKLYIATQEIGFVAKAQHQNAVILSPSSFLKAARYKIASERFGMVSTLVDYGLFLFWIGYGLRTLEGWLITNGGVWESVVFVYAFIGVNYLVGLPLDIYSTFFKDKAFGFSTIDAKTYALDQLKAMALFVVAGGAIVALVAWIILSFASWWLWGFGAIFAVVLFINMIYPTLIAPIFNRFTPLENPELSASIESLLQKAGLKSSGVFMIDASKRDKRLNAYFGGLGKSKRVVLFDTLVEKLSKSELLAVLGHELGHFKHKDMLKNVAMSAFMLLVMFGLFGNLPASVYEALHVSMSPHSTIALFLLLSPLVSFVMMPLFGAMSRHNEYAADAYGSACESKEALKNALMKLADENKSFPMSHPLQIAFYHTHPPLVERLKRLE</sequence>
<evidence type="ECO:0000259" key="9">
    <source>
        <dbReference type="Pfam" id="PF16491"/>
    </source>
</evidence>
<keyword evidence="5 6" id="KW-0482">Metalloprotease</keyword>
<reference evidence="10 11" key="2">
    <citation type="submission" date="2021-02" db="EMBL/GenBank/DDBJ databases">
        <title>Sulfurospirillum tamanensis sp. nov.</title>
        <authorList>
            <person name="Frolova A."/>
            <person name="Merkel A."/>
            <person name="Slobodkin A."/>
        </authorList>
    </citation>
    <scope>NUCLEOTIDE SEQUENCE [LARGE SCALE GENOMIC DNA]</scope>
    <source>
        <strain evidence="10 11">T05b</strain>
    </source>
</reference>
<feature type="domain" description="Peptidase M48" evidence="8">
    <location>
        <begin position="196"/>
        <end position="396"/>
    </location>
</feature>
<evidence type="ECO:0000313" key="10">
    <source>
        <dbReference type="EMBL" id="MBN2964344.1"/>
    </source>
</evidence>
<dbReference type="RefSeq" id="WP_205458891.1">
    <property type="nucleotide sequence ID" value="NZ_JAFHKK010000010.1"/>
</dbReference>
<keyword evidence="4 6" id="KW-0862">Zinc</keyword>
<feature type="transmembrane region" description="Helical" evidence="7">
    <location>
        <begin position="94"/>
        <end position="116"/>
    </location>
</feature>
<evidence type="ECO:0000256" key="1">
    <source>
        <dbReference type="ARBA" id="ARBA00022670"/>
    </source>
</evidence>
<feature type="transmembrane region" description="Helical" evidence="7">
    <location>
        <begin position="314"/>
        <end position="333"/>
    </location>
</feature>
<reference evidence="11" key="1">
    <citation type="submission" date="2021-02" db="EMBL/GenBank/DDBJ databases">
        <title>Sulfurospirillum tamanensis sp. nov.</title>
        <authorList>
            <person name="Merkel A.Y."/>
        </authorList>
    </citation>
    <scope>NUCLEOTIDE SEQUENCE [LARGE SCALE GENOMIC DNA]</scope>
    <source>
        <strain evidence="11">T05b</strain>
    </source>
</reference>
<feature type="transmembrane region" description="Helical" evidence="7">
    <location>
        <begin position="56"/>
        <end position="74"/>
    </location>
</feature>
<comment type="cofactor">
    <cofactor evidence="6">
        <name>Zn(2+)</name>
        <dbReference type="ChEBI" id="CHEBI:29105"/>
    </cofactor>
    <text evidence="6">Binds 1 zinc ion per subunit.</text>
</comment>
<keyword evidence="7" id="KW-0812">Transmembrane</keyword>
<evidence type="ECO:0000256" key="2">
    <source>
        <dbReference type="ARBA" id="ARBA00022723"/>
    </source>
</evidence>
<dbReference type="CDD" id="cd07343">
    <property type="entry name" value="M48A_Zmpste24p_like"/>
    <property type="match status" value="1"/>
</dbReference>
<keyword evidence="3 6" id="KW-0378">Hydrolase</keyword>
<dbReference type="InterPro" id="IPR027057">
    <property type="entry name" value="CAXX_Prtase_1"/>
</dbReference>
<keyword evidence="2" id="KW-0479">Metal-binding</keyword>
<comment type="caution">
    <text evidence="10">The sequence shown here is derived from an EMBL/GenBank/DDBJ whole genome shotgun (WGS) entry which is preliminary data.</text>
</comment>
<evidence type="ECO:0000259" key="8">
    <source>
        <dbReference type="Pfam" id="PF01435"/>
    </source>
</evidence>
<comment type="similarity">
    <text evidence="6">Belongs to the peptidase M48 family.</text>
</comment>
<keyword evidence="7" id="KW-0472">Membrane</keyword>
<feature type="domain" description="CAAX prenyl protease 1 N-terminal" evidence="9">
    <location>
        <begin position="37"/>
        <end position="193"/>
    </location>
</feature>
<dbReference type="PANTHER" id="PTHR10120">
    <property type="entry name" value="CAAX PRENYL PROTEASE 1"/>
    <property type="match status" value="1"/>
</dbReference>
<dbReference type="Gene3D" id="3.30.2010.10">
    <property type="entry name" value="Metalloproteases ('zincins'), catalytic domain"/>
    <property type="match status" value="1"/>
</dbReference>
<evidence type="ECO:0000313" key="11">
    <source>
        <dbReference type="Proteomes" id="UP000703590"/>
    </source>
</evidence>
<keyword evidence="11" id="KW-1185">Reference proteome</keyword>